<comment type="subcellular location">
    <subcellularLocation>
        <location evidence="1">Cell inner membrane</location>
    </subcellularLocation>
</comment>
<evidence type="ECO:0000256" key="4">
    <source>
        <dbReference type="ARBA" id="ARBA00022679"/>
    </source>
</evidence>
<dbReference type="AlphaFoldDB" id="A0A090QRG1"/>
<gene>
    <name evidence="7" type="ORF">JCM19237_4853</name>
</gene>
<keyword evidence="4 7" id="KW-0808">Transferase</keyword>
<evidence type="ECO:0000256" key="5">
    <source>
        <dbReference type="ARBA" id="ARBA00023136"/>
    </source>
</evidence>
<evidence type="ECO:0000313" key="7">
    <source>
        <dbReference type="EMBL" id="GAL05780.1"/>
    </source>
</evidence>
<accession>A0A090QRG1</accession>
<name>A0A090QRG1_9GAMM</name>
<dbReference type="EMBL" id="BBMN01000008">
    <property type="protein sequence ID" value="GAL05780.1"/>
    <property type="molecule type" value="Genomic_DNA"/>
</dbReference>
<evidence type="ECO:0000256" key="3">
    <source>
        <dbReference type="ARBA" id="ARBA00022519"/>
    </source>
</evidence>
<keyword evidence="3" id="KW-0997">Cell inner membrane</keyword>
<dbReference type="Pfam" id="PF03279">
    <property type="entry name" value="Lip_A_acyltrans"/>
    <property type="match status" value="1"/>
</dbReference>
<keyword evidence="5" id="KW-0472">Membrane</keyword>
<dbReference type="InterPro" id="IPR004960">
    <property type="entry name" value="LipA_acyltrans"/>
</dbReference>
<evidence type="ECO:0000256" key="2">
    <source>
        <dbReference type="ARBA" id="ARBA00022475"/>
    </source>
</evidence>
<dbReference type="GO" id="GO:0016746">
    <property type="term" value="F:acyltransferase activity"/>
    <property type="evidence" value="ECO:0007669"/>
    <property type="project" value="UniProtKB-KW"/>
</dbReference>
<organism evidence="7 8">
    <name type="scientific">Photobacterium aphoticum</name>
    <dbReference type="NCBI Taxonomy" id="754436"/>
    <lineage>
        <taxon>Bacteria</taxon>
        <taxon>Pseudomonadati</taxon>
        <taxon>Pseudomonadota</taxon>
        <taxon>Gammaproteobacteria</taxon>
        <taxon>Vibrionales</taxon>
        <taxon>Vibrionaceae</taxon>
        <taxon>Photobacterium</taxon>
    </lineage>
</organism>
<comment type="caution">
    <text evidence="7">The sequence shown here is derived from an EMBL/GenBank/DDBJ whole genome shotgun (WGS) entry which is preliminary data.</text>
</comment>
<dbReference type="STRING" id="754436.JCM19237_4853"/>
<reference evidence="7 8" key="1">
    <citation type="journal article" date="2014" name="Genome Announc.">
        <title>Draft Genome Sequences of Two Vibrionaceae Species, Vibrio ponticus C121 and Photobacterium aphoticum C119, Isolated as Coral Reef Microbiota.</title>
        <authorList>
            <person name="Al-saari N."/>
            <person name="Meirelles P.M."/>
            <person name="Mino S."/>
            <person name="Suda W."/>
            <person name="Oshima K."/>
            <person name="Hattori M."/>
            <person name="Ohkuma M."/>
            <person name="Thompson F.L."/>
            <person name="Gomez-Gil B."/>
            <person name="Sawabe T."/>
            <person name="Sawabe T."/>
        </authorList>
    </citation>
    <scope>NUCLEOTIDE SEQUENCE [LARGE SCALE GENOMIC DNA]</scope>
    <source>
        <strain evidence="7 8">JCM 19237</strain>
    </source>
</reference>
<dbReference type="GO" id="GO:0009247">
    <property type="term" value="P:glycolipid biosynthetic process"/>
    <property type="evidence" value="ECO:0007669"/>
    <property type="project" value="UniProtKB-ARBA"/>
</dbReference>
<dbReference type="GO" id="GO:0005886">
    <property type="term" value="C:plasma membrane"/>
    <property type="evidence" value="ECO:0007669"/>
    <property type="project" value="UniProtKB-SubCell"/>
</dbReference>
<sequence>MNQCIEQYVTERPEQYMWILRLLKTRPNGEDNPYTAR</sequence>
<dbReference type="Proteomes" id="UP000029227">
    <property type="component" value="Unassembled WGS sequence"/>
</dbReference>
<dbReference type="eggNOG" id="COG1560">
    <property type="taxonomic scope" value="Bacteria"/>
</dbReference>
<protein>
    <submittedName>
        <fullName evidence="7">Lipid A biosynthesis (KDO) 2-(Lauroyl)-lipid IVA acyltransferase</fullName>
    </submittedName>
</protein>
<evidence type="ECO:0000256" key="6">
    <source>
        <dbReference type="ARBA" id="ARBA00023315"/>
    </source>
</evidence>
<proteinExistence type="predicted"/>
<evidence type="ECO:0000256" key="1">
    <source>
        <dbReference type="ARBA" id="ARBA00004533"/>
    </source>
</evidence>
<evidence type="ECO:0000313" key="8">
    <source>
        <dbReference type="Proteomes" id="UP000029227"/>
    </source>
</evidence>
<keyword evidence="2" id="KW-1003">Cell membrane</keyword>
<keyword evidence="6 7" id="KW-0012">Acyltransferase</keyword>